<dbReference type="GO" id="GO:0043531">
    <property type="term" value="F:ADP binding"/>
    <property type="evidence" value="ECO:0007669"/>
    <property type="project" value="InterPro"/>
</dbReference>
<dbReference type="AlphaFoldDB" id="A0A6A2ZM86"/>
<dbReference type="GO" id="GO:0006952">
    <property type="term" value="P:defense response"/>
    <property type="evidence" value="ECO:0007669"/>
    <property type="project" value="UniProtKB-KW"/>
</dbReference>
<name>A0A6A2ZM86_HIBSY</name>
<dbReference type="SUPFAM" id="SSF52540">
    <property type="entry name" value="P-loop containing nucleoside triphosphate hydrolases"/>
    <property type="match status" value="1"/>
</dbReference>
<keyword evidence="2" id="KW-0611">Plant defense</keyword>
<reference evidence="4" key="1">
    <citation type="submission" date="2019-09" db="EMBL/GenBank/DDBJ databases">
        <title>Draft genome information of white flower Hibiscus syriacus.</title>
        <authorList>
            <person name="Kim Y.-M."/>
        </authorList>
    </citation>
    <scope>NUCLEOTIDE SEQUENCE [LARGE SCALE GENOMIC DNA]</scope>
    <source>
        <strain evidence="4">YM2019G1</strain>
    </source>
</reference>
<comment type="caution">
    <text evidence="4">The sequence shown here is derived from an EMBL/GenBank/DDBJ whole genome shotgun (WGS) entry which is preliminary data.</text>
</comment>
<gene>
    <name evidence="4" type="ORF">F3Y22_tig00110831pilonHSYRG00078</name>
</gene>
<evidence type="ECO:0000313" key="5">
    <source>
        <dbReference type="Proteomes" id="UP000436088"/>
    </source>
</evidence>
<dbReference type="InterPro" id="IPR042197">
    <property type="entry name" value="Apaf_helical"/>
</dbReference>
<dbReference type="PANTHER" id="PTHR36766">
    <property type="entry name" value="PLANT BROAD-SPECTRUM MILDEW RESISTANCE PROTEIN RPW8"/>
    <property type="match status" value="1"/>
</dbReference>
<dbReference type="Gene3D" id="1.10.8.430">
    <property type="entry name" value="Helical domain of apoptotic protease-activating factors"/>
    <property type="match status" value="1"/>
</dbReference>
<evidence type="ECO:0000313" key="4">
    <source>
        <dbReference type="EMBL" id="KAE8692587.1"/>
    </source>
</evidence>
<protein>
    <recommendedName>
        <fullName evidence="3">Disease resistance protein winged helix domain-containing protein</fullName>
    </recommendedName>
</protein>
<evidence type="ECO:0000256" key="2">
    <source>
        <dbReference type="ARBA" id="ARBA00022821"/>
    </source>
</evidence>
<dbReference type="InterPro" id="IPR027417">
    <property type="entry name" value="P-loop_NTPase"/>
</dbReference>
<dbReference type="Pfam" id="PF23559">
    <property type="entry name" value="WHD_DRP"/>
    <property type="match status" value="1"/>
</dbReference>
<dbReference type="InterPro" id="IPR058922">
    <property type="entry name" value="WHD_DRP"/>
</dbReference>
<dbReference type="EMBL" id="VEPZ02001131">
    <property type="protein sequence ID" value="KAE8692587.1"/>
    <property type="molecule type" value="Genomic_DNA"/>
</dbReference>
<dbReference type="Proteomes" id="UP000436088">
    <property type="component" value="Unassembled WGS sequence"/>
</dbReference>
<evidence type="ECO:0000259" key="3">
    <source>
        <dbReference type="Pfam" id="PF23559"/>
    </source>
</evidence>
<accession>A0A6A2ZM86</accession>
<organism evidence="4 5">
    <name type="scientific">Hibiscus syriacus</name>
    <name type="common">Rose of Sharon</name>
    <dbReference type="NCBI Taxonomy" id="106335"/>
    <lineage>
        <taxon>Eukaryota</taxon>
        <taxon>Viridiplantae</taxon>
        <taxon>Streptophyta</taxon>
        <taxon>Embryophyta</taxon>
        <taxon>Tracheophyta</taxon>
        <taxon>Spermatophyta</taxon>
        <taxon>Magnoliopsida</taxon>
        <taxon>eudicotyledons</taxon>
        <taxon>Gunneridae</taxon>
        <taxon>Pentapetalae</taxon>
        <taxon>rosids</taxon>
        <taxon>malvids</taxon>
        <taxon>Malvales</taxon>
        <taxon>Malvaceae</taxon>
        <taxon>Malvoideae</taxon>
        <taxon>Hibiscus</taxon>
    </lineage>
</organism>
<feature type="domain" description="Disease resistance protein winged helix" evidence="3">
    <location>
        <begin position="106"/>
        <end position="162"/>
    </location>
</feature>
<dbReference type="PANTHER" id="PTHR36766:SF53">
    <property type="entry name" value="DISEASE RESISTANCE PROTEIN RPP13-LIKE"/>
    <property type="match status" value="1"/>
</dbReference>
<keyword evidence="1" id="KW-0677">Repeat</keyword>
<keyword evidence="5" id="KW-1185">Reference proteome</keyword>
<dbReference type="SUPFAM" id="SSF52058">
    <property type="entry name" value="L domain-like"/>
    <property type="match status" value="1"/>
</dbReference>
<sequence>MVDGSIVSKDNYFRGRMGGLGSKPYYSMIVWPFFCKNAFVGKDGQCPPYLVPSARRLIAKCEGLPLAIVALGGLMASKNSIPEWNEVYNNLNWELSENDTYFERLKIWLTEGFVEPRKGTIPEVVAERYLTELIGGGLIQVVRSGSGRLKKFKMHDILRELAVSISKSIKFVIKSDGIEVVEDKGIRRWSIKAKEKEMKAASMATLSRVRSLLVFAGIETSKSSFNKLTSGFKLMRVLYLEDTPINELPDELVNLFNLRYLNKNSSERASEIYGQALQLRVFISEGDSNRSASCRNRQAEKSSVSSFLSIQCKPRGIRLRLRCSIPIQHLFAKQLTSFGSCARKSRFHQTTQQYDTIEKA</sequence>
<evidence type="ECO:0000256" key="1">
    <source>
        <dbReference type="ARBA" id="ARBA00022737"/>
    </source>
</evidence>
<proteinExistence type="predicted"/>